<evidence type="ECO:0000313" key="5">
    <source>
        <dbReference type="Proteomes" id="UP000288012"/>
    </source>
</evidence>
<evidence type="ECO:0000256" key="2">
    <source>
        <dbReference type="ARBA" id="ARBA00022688"/>
    </source>
</evidence>
<dbReference type="PANTHER" id="PTHR38683:SF1">
    <property type="entry name" value="CHORISMATE PYRUVATE-LYASE"/>
    <property type="match status" value="1"/>
</dbReference>
<evidence type="ECO:0000256" key="3">
    <source>
        <dbReference type="ARBA" id="ARBA00023239"/>
    </source>
</evidence>
<dbReference type="Pfam" id="PF04345">
    <property type="entry name" value="Chor_lyase"/>
    <property type="match status" value="1"/>
</dbReference>
<keyword evidence="2" id="KW-0831">Ubiquinone biosynthesis</keyword>
<dbReference type="AlphaFoldDB" id="A0A3S0VBD5"/>
<dbReference type="GO" id="GO:0008813">
    <property type="term" value="F:chorismate lyase activity"/>
    <property type="evidence" value="ECO:0007669"/>
    <property type="project" value="InterPro"/>
</dbReference>
<evidence type="ECO:0000256" key="1">
    <source>
        <dbReference type="ARBA" id="ARBA00022490"/>
    </source>
</evidence>
<dbReference type="InterPro" id="IPR028978">
    <property type="entry name" value="Chorismate_lyase_/UTRA_dom_sf"/>
</dbReference>
<protein>
    <submittedName>
        <fullName evidence="4">Chorismate lyase</fullName>
    </submittedName>
</protein>
<comment type="caution">
    <text evidence="4">The sequence shown here is derived from an EMBL/GenBank/DDBJ whole genome shotgun (WGS) entry which is preliminary data.</text>
</comment>
<dbReference type="Gene3D" id="3.40.1410.10">
    <property type="entry name" value="Chorismate lyase-like"/>
    <property type="match status" value="1"/>
</dbReference>
<dbReference type="EMBL" id="RZGR01000006">
    <property type="protein sequence ID" value="RUQ89716.1"/>
    <property type="molecule type" value="Genomic_DNA"/>
</dbReference>
<proteinExistence type="predicted"/>
<keyword evidence="5" id="KW-1185">Reference proteome</keyword>
<keyword evidence="1" id="KW-0963">Cytoplasm</keyword>
<sequence length="179" mass="20800">MLITPFGFPSPAVEPPAKLLPWLTHRQSLTEKLKAITSGVRLQVLMQQWGWRGWWDNYILHLNSGRVLHREIVMKVGEEACWYGRTILPEKTYQHNAALFKRLQNESLGQLIFGANNIERISLVYYPITPKVIEYHWLDAALHHGAPALWGRLAEFIVCDHFPFYLLEILLPGLNQYLE</sequence>
<keyword evidence="3 4" id="KW-0456">Lyase</keyword>
<dbReference type="PANTHER" id="PTHR38683">
    <property type="entry name" value="CHORISMATE PYRUVATE-LYASE"/>
    <property type="match status" value="1"/>
</dbReference>
<name>A0A3S0VBD5_9GAMM</name>
<dbReference type="SUPFAM" id="SSF64288">
    <property type="entry name" value="Chorismate lyase-like"/>
    <property type="match status" value="1"/>
</dbReference>
<dbReference type="GO" id="GO:0005829">
    <property type="term" value="C:cytosol"/>
    <property type="evidence" value="ECO:0007669"/>
    <property type="project" value="TreeGrafter"/>
</dbReference>
<reference evidence="4 5" key="1">
    <citation type="submission" date="2018-12" db="EMBL/GenBank/DDBJ databases">
        <title>Legionella sp,whole genome shotgun sequence.</title>
        <authorList>
            <person name="Wu H."/>
        </authorList>
    </citation>
    <scope>NUCLEOTIDE SEQUENCE [LARGE SCALE GENOMIC DNA]</scope>
    <source>
        <strain evidence="5">km714</strain>
    </source>
</reference>
<dbReference type="RefSeq" id="WP_127057309.1">
    <property type="nucleotide sequence ID" value="NZ_RZGR01000006.1"/>
</dbReference>
<evidence type="ECO:0000313" key="4">
    <source>
        <dbReference type="EMBL" id="RUQ89716.1"/>
    </source>
</evidence>
<dbReference type="InterPro" id="IPR007440">
    <property type="entry name" value="Chorismate--pyruvate_lyase"/>
</dbReference>
<dbReference type="Proteomes" id="UP000288012">
    <property type="component" value="Unassembled WGS sequence"/>
</dbReference>
<accession>A0A3S0VBD5</accession>
<organism evidence="4 5">
    <name type="scientific">Legionella septentrionalis</name>
    <dbReference type="NCBI Taxonomy" id="2498109"/>
    <lineage>
        <taxon>Bacteria</taxon>
        <taxon>Pseudomonadati</taxon>
        <taxon>Pseudomonadota</taxon>
        <taxon>Gammaproteobacteria</taxon>
        <taxon>Legionellales</taxon>
        <taxon>Legionellaceae</taxon>
        <taxon>Legionella</taxon>
    </lineage>
</organism>
<gene>
    <name evidence="4" type="ORF">EKM59_02860</name>
</gene>
<dbReference type="GO" id="GO:0006744">
    <property type="term" value="P:ubiquinone biosynthetic process"/>
    <property type="evidence" value="ECO:0007669"/>
    <property type="project" value="UniProtKB-KW"/>
</dbReference>